<organism evidence="2 3">
    <name type="scientific">Liparis tanakae</name>
    <name type="common">Tanaka's snailfish</name>
    <dbReference type="NCBI Taxonomy" id="230148"/>
    <lineage>
        <taxon>Eukaryota</taxon>
        <taxon>Metazoa</taxon>
        <taxon>Chordata</taxon>
        <taxon>Craniata</taxon>
        <taxon>Vertebrata</taxon>
        <taxon>Euteleostomi</taxon>
        <taxon>Actinopterygii</taxon>
        <taxon>Neopterygii</taxon>
        <taxon>Teleostei</taxon>
        <taxon>Neoteleostei</taxon>
        <taxon>Acanthomorphata</taxon>
        <taxon>Eupercaria</taxon>
        <taxon>Perciformes</taxon>
        <taxon>Cottioidei</taxon>
        <taxon>Cottales</taxon>
        <taxon>Liparidae</taxon>
        <taxon>Liparis</taxon>
    </lineage>
</organism>
<comment type="caution">
    <text evidence="2">The sequence shown here is derived from an EMBL/GenBank/DDBJ whole genome shotgun (WGS) entry which is preliminary data.</text>
</comment>
<keyword evidence="3" id="KW-1185">Reference proteome</keyword>
<feature type="region of interest" description="Disordered" evidence="1">
    <location>
        <begin position="53"/>
        <end position="87"/>
    </location>
</feature>
<evidence type="ECO:0000313" key="2">
    <source>
        <dbReference type="EMBL" id="TNN68156.1"/>
    </source>
</evidence>
<sequence length="87" mass="9943">METWSVLQNLCSETGGRLFSVGRGRMKKVLKTHEGNGSIQQEPCAACHPVRLEPHGQMHDGKRLYSKETKHTEDRKSKKITAERQRL</sequence>
<protein>
    <submittedName>
        <fullName evidence="2">Uncharacterized protein</fullName>
    </submittedName>
</protein>
<evidence type="ECO:0000313" key="3">
    <source>
        <dbReference type="Proteomes" id="UP000314294"/>
    </source>
</evidence>
<dbReference type="AlphaFoldDB" id="A0A4Z2HQN4"/>
<gene>
    <name evidence="2" type="ORF">EYF80_021639</name>
</gene>
<dbReference type="Proteomes" id="UP000314294">
    <property type="component" value="Unassembled WGS sequence"/>
</dbReference>
<proteinExistence type="predicted"/>
<evidence type="ECO:0000256" key="1">
    <source>
        <dbReference type="SAM" id="MobiDB-lite"/>
    </source>
</evidence>
<dbReference type="EMBL" id="SRLO01000194">
    <property type="protein sequence ID" value="TNN68156.1"/>
    <property type="molecule type" value="Genomic_DNA"/>
</dbReference>
<accession>A0A4Z2HQN4</accession>
<name>A0A4Z2HQN4_9TELE</name>
<reference evidence="2 3" key="1">
    <citation type="submission" date="2019-03" db="EMBL/GenBank/DDBJ databases">
        <title>First draft genome of Liparis tanakae, snailfish: a comprehensive survey of snailfish specific genes.</title>
        <authorList>
            <person name="Kim W."/>
            <person name="Song I."/>
            <person name="Jeong J.-H."/>
            <person name="Kim D."/>
            <person name="Kim S."/>
            <person name="Ryu S."/>
            <person name="Song J.Y."/>
            <person name="Lee S.K."/>
        </authorList>
    </citation>
    <scope>NUCLEOTIDE SEQUENCE [LARGE SCALE GENOMIC DNA]</scope>
    <source>
        <tissue evidence="2">Muscle</tissue>
    </source>
</reference>